<organism evidence="7 8">
    <name type="scientific">Elsinoe australis</name>
    <dbReference type="NCBI Taxonomy" id="40998"/>
    <lineage>
        <taxon>Eukaryota</taxon>
        <taxon>Fungi</taxon>
        <taxon>Dikarya</taxon>
        <taxon>Ascomycota</taxon>
        <taxon>Pezizomycotina</taxon>
        <taxon>Dothideomycetes</taxon>
        <taxon>Dothideomycetidae</taxon>
        <taxon>Myriangiales</taxon>
        <taxon>Elsinoaceae</taxon>
        <taxon>Elsinoe</taxon>
    </lineage>
</organism>
<dbReference type="EC" id="3.2.1.89" evidence="3 6"/>
<keyword evidence="4 6" id="KW-0378">Hydrolase</keyword>
<reference evidence="7 8" key="1">
    <citation type="submission" date="2017-05" db="EMBL/GenBank/DDBJ databases">
        <title>Draft genome sequence of Elsinoe australis.</title>
        <authorList>
            <person name="Cheng Q."/>
        </authorList>
    </citation>
    <scope>NUCLEOTIDE SEQUENCE [LARGE SCALE GENOMIC DNA]</scope>
    <source>
        <strain evidence="7 8">NL1</strain>
    </source>
</reference>
<keyword evidence="5 6" id="KW-0326">Glycosidase</keyword>
<comment type="similarity">
    <text evidence="2 6">Belongs to the glycosyl hydrolase 53 family.</text>
</comment>
<name>A0A2P7ZQF4_9PEZI</name>
<dbReference type="EMBL" id="NHZQ01000138">
    <property type="protein sequence ID" value="PSK50449.1"/>
    <property type="molecule type" value="Genomic_DNA"/>
</dbReference>
<keyword evidence="6" id="KW-0732">Signal</keyword>
<evidence type="ECO:0000256" key="5">
    <source>
        <dbReference type="ARBA" id="ARBA00023295"/>
    </source>
</evidence>
<keyword evidence="8" id="KW-1185">Reference proteome</keyword>
<feature type="signal peptide" evidence="6">
    <location>
        <begin position="1"/>
        <end position="18"/>
    </location>
</feature>
<dbReference type="InterPro" id="IPR011683">
    <property type="entry name" value="Glyco_hydro_53"/>
</dbReference>
<evidence type="ECO:0000256" key="1">
    <source>
        <dbReference type="ARBA" id="ARBA00001695"/>
    </source>
</evidence>
<dbReference type="PANTHER" id="PTHR34983">
    <property type="entry name" value="ARABINOGALACTAN ENDO-BETA-1,4-GALACTANASE A"/>
    <property type="match status" value="1"/>
</dbReference>
<dbReference type="PANTHER" id="PTHR34983:SF1">
    <property type="entry name" value="ARABINOGALACTAN ENDO-BETA-1,4-GALACTANASE A"/>
    <property type="match status" value="1"/>
</dbReference>
<dbReference type="Pfam" id="PF07745">
    <property type="entry name" value="Glyco_hydro_53"/>
    <property type="match status" value="1"/>
</dbReference>
<comment type="catalytic activity">
    <reaction evidence="1 6">
        <text>The enzyme specifically hydrolyzes (1-&gt;4)-beta-D-galactosidic linkages in type I arabinogalactans.</text>
        <dbReference type="EC" id="3.2.1.89"/>
    </reaction>
</comment>
<dbReference type="OrthoDB" id="110914at2759"/>
<feature type="chain" id="PRO_5015021787" description="Arabinogalactan endo-beta-1,4-galactanase" evidence="6">
    <location>
        <begin position="19"/>
        <end position="417"/>
    </location>
</feature>
<evidence type="ECO:0000256" key="6">
    <source>
        <dbReference type="RuleBase" id="RU361192"/>
    </source>
</evidence>
<evidence type="ECO:0000256" key="3">
    <source>
        <dbReference type="ARBA" id="ARBA00012556"/>
    </source>
</evidence>
<dbReference type="GO" id="GO:0031218">
    <property type="term" value="F:arabinogalactan endo-1,4-beta-galactosidase activity"/>
    <property type="evidence" value="ECO:0007669"/>
    <property type="project" value="UniProtKB-EC"/>
</dbReference>
<comment type="caution">
    <text evidence="7">The sequence shown here is derived from an EMBL/GenBank/DDBJ whole genome shotgun (WGS) entry which is preliminary data.</text>
</comment>
<dbReference type="AlphaFoldDB" id="A0A2P7ZQF4"/>
<evidence type="ECO:0000256" key="4">
    <source>
        <dbReference type="ARBA" id="ARBA00022801"/>
    </source>
</evidence>
<accession>A0A2P7ZQF4</accession>
<evidence type="ECO:0000256" key="2">
    <source>
        <dbReference type="ARBA" id="ARBA00010687"/>
    </source>
</evidence>
<protein>
    <recommendedName>
        <fullName evidence="3 6">Arabinogalactan endo-beta-1,4-galactanase</fullName>
        <ecNumber evidence="3 6">3.2.1.89</ecNumber>
    </recommendedName>
</protein>
<evidence type="ECO:0000313" key="8">
    <source>
        <dbReference type="Proteomes" id="UP000243723"/>
    </source>
</evidence>
<dbReference type="Proteomes" id="UP000243723">
    <property type="component" value="Unassembled WGS sequence"/>
</dbReference>
<dbReference type="STRING" id="40998.A0A2P7ZQF4"/>
<proteinExistence type="inferred from homology"/>
<sequence length="417" mass="46255">MKFFALAALSAVASLASAVPHTVNSLAKRQNSTTFFYKGFDLSSLQVLEQANTIYKDTARNNETRPAEDILGDNGMNTVRLRLWVNPVPGQYDLNYTLSLAQRLNAKGYKIYIVYHFSDSWADPGKQITPAAWPQDNLPALSTTLRNYVRDTLVAFHEGGVDPAIVSLGNEIRTGMLWPLGRVDALLEPREDRIAGYQGLATLWNSARLGVDDAIAAGLVRPQVMIHVDNGFDQPMLTNWFDAIFATGKVTRDQVDIVGVTNYPFYSLDATPANLLSSLNAIADTYQIPIHVVETDWPVRCDGAPLADESIPRSIDGQRQWVKKMLDVVRAVNGGWGQGLNYWEPTWINNTSLGSPCQDNVLFEGDWTKWPDEIVGYSRPSAHISLTRANDLSLTELDRGPFVSPPRLMGFSPKLRS</sequence>
<dbReference type="InterPro" id="IPR017853">
    <property type="entry name" value="GH"/>
</dbReference>
<dbReference type="GO" id="GO:0015926">
    <property type="term" value="F:glucosidase activity"/>
    <property type="evidence" value="ECO:0007669"/>
    <property type="project" value="InterPro"/>
</dbReference>
<gene>
    <name evidence="7" type="ORF">B9Z65_393</name>
</gene>
<evidence type="ECO:0000313" key="7">
    <source>
        <dbReference type="EMBL" id="PSK50449.1"/>
    </source>
</evidence>
<dbReference type="Gene3D" id="3.20.20.80">
    <property type="entry name" value="Glycosidases"/>
    <property type="match status" value="1"/>
</dbReference>
<dbReference type="GO" id="GO:0045490">
    <property type="term" value="P:pectin catabolic process"/>
    <property type="evidence" value="ECO:0007669"/>
    <property type="project" value="TreeGrafter"/>
</dbReference>
<dbReference type="SUPFAM" id="SSF51445">
    <property type="entry name" value="(Trans)glycosidases"/>
    <property type="match status" value="1"/>
</dbReference>